<sequence length="666" mass="74312">MALDELVIPRTEASYAPEVIQWSDHGSVLVIGNTDLIILDPKKPSAKQVTSLSQLLKVSKLRQLLQLQNNYLESAISLDDDQSVQSVAEITVTKAFWSPGGVTKDAGCLIVVLTNTMQAFVIVQDSDWSIVEDLSQVLKRRFEVNFDNFVKHTVLEKLRIRSFAWSEVIPQENGFTIPLGCFCAIGTGSHEVLVYHYKSTFEEEVSVTIEGLAEGDYPKDIKWSPWVSKGGKFWSSQLQIISSQNCCVLKELSYSQGKLEVSASQVTLLVPSRTLVSASSWLENENTLFLSIVKTNALIVYVIDTKFELKSYEIPLDTYRAITNVSVSHSLGLNIVLSNSSGNLIFAHLIDEKLTKSTFDYQKGQLDFLPISGLANELVGLQKKHGSGYRIAGMTTNPAKNLLAFHYTKTSDDSLLSQHNTWRLDFSFRVVPLSENDWSHELLNTKAYPCTRYSPLFKIQQLEILKGSGVFGNLIMDKLQGFDDRIEIPKQTSESLSRKLQSFLFQSDVLAKLQLKNVFNGDSTSPQFIETKKKILSVIAQMVVSSCVPDQLTHPADLMIYNSMVMVLKPGSVNNAKVSLEEPEFELTEKFGFNGFDVDVAISDEGHEWVRCAYTLLPLMTPQILQCTFCESKMTAAAEAGYILESIRKALVLCPYCGSSFSRKGL</sequence>
<evidence type="ECO:0000259" key="1">
    <source>
        <dbReference type="Pfam" id="PF12657"/>
    </source>
</evidence>
<dbReference type="GO" id="GO:0000127">
    <property type="term" value="C:transcription factor TFIIIC complex"/>
    <property type="evidence" value="ECO:0007669"/>
    <property type="project" value="InterPro"/>
</dbReference>
<reference evidence="3" key="1">
    <citation type="submission" date="2013-12" db="EMBL/GenBank/DDBJ databases">
        <authorList>
            <person name="Genoscope - CEA"/>
        </authorList>
    </citation>
    <scope>NUCLEOTIDE SEQUENCE</scope>
    <source>
        <strain evidence="3">CBS 1993</strain>
    </source>
</reference>
<dbReference type="Pfam" id="PF12657">
    <property type="entry name" value="TFIIIC_delta"/>
    <property type="match status" value="1"/>
</dbReference>
<dbReference type="InterPro" id="IPR024764">
    <property type="entry name" value="TFIIIC_Znf"/>
</dbReference>
<dbReference type="PANTHER" id="PTHR15496">
    <property type="entry name" value="GENERAL TRANSCRIPTION FACTOR 3C POLYPEPTIDE 4 FAMILY"/>
    <property type="match status" value="1"/>
</dbReference>
<dbReference type="GO" id="GO:0006384">
    <property type="term" value="P:transcription initiation at RNA polymerase III promoter"/>
    <property type="evidence" value="ECO:0007669"/>
    <property type="project" value="InterPro"/>
</dbReference>
<dbReference type="OrthoDB" id="6021743at2759"/>
<dbReference type="HOGENOM" id="CLU_432171_0_0_1"/>
<evidence type="ECO:0000313" key="3">
    <source>
        <dbReference type="EMBL" id="CDK24085.1"/>
    </source>
</evidence>
<gene>
    <name evidence="3" type="ORF">KUCA_T00000045001</name>
</gene>
<evidence type="ECO:0000313" key="4">
    <source>
        <dbReference type="Proteomes" id="UP000019384"/>
    </source>
</evidence>
<reference evidence="3" key="2">
    <citation type="submission" date="2014-02" db="EMBL/GenBank/DDBJ databases">
        <title>Complete DNA sequence of /Kuraishia capsulata/ illustrates novel genomic features among budding yeasts (/Saccharomycotina/).</title>
        <authorList>
            <person name="Morales L."/>
            <person name="Noel B."/>
            <person name="Porcel B."/>
            <person name="Marcet-Houben M."/>
            <person name="Hullo M-F."/>
            <person name="Sacerdot C."/>
            <person name="Tekaia F."/>
            <person name="Leh-Louis V."/>
            <person name="Despons L."/>
            <person name="Khanna V."/>
            <person name="Aury J-M."/>
            <person name="Barbe V."/>
            <person name="Couloux A."/>
            <person name="Labadie K."/>
            <person name="Pelletier E."/>
            <person name="Souciet J-L."/>
            <person name="Boekhout T."/>
            <person name="Gabaldon T."/>
            <person name="Wincker P."/>
            <person name="Dujon B."/>
        </authorList>
    </citation>
    <scope>NUCLEOTIDE SEQUENCE</scope>
    <source>
        <strain evidence="3">CBS 1993</strain>
    </source>
</reference>
<accession>W6MQB5</accession>
<feature type="domain" description="Transcription factor IIIC putative zinc-finger" evidence="2">
    <location>
        <begin position="597"/>
        <end position="661"/>
    </location>
</feature>
<dbReference type="EMBL" id="HG793125">
    <property type="protein sequence ID" value="CDK24085.1"/>
    <property type="molecule type" value="Genomic_DNA"/>
</dbReference>
<dbReference type="RefSeq" id="XP_022456103.1">
    <property type="nucleotide sequence ID" value="XM_022604545.1"/>
</dbReference>
<evidence type="ECO:0008006" key="5">
    <source>
        <dbReference type="Google" id="ProtNLM"/>
    </source>
</evidence>
<dbReference type="Proteomes" id="UP000019384">
    <property type="component" value="Unassembled WGS sequence"/>
</dbReference>
<dbReference type="InterPro" id="IPR044230">
    <property type="entry name" value="GTF3C4"/>
</dbReference>
<protein>
    <recommendedName>
        <fullName evidence="5">Transcription factor IIIC putative zinc-finger domain-containing protein</fullName>
    </recommendedName>
</protein>
<evidence type="ECO:0000259" key="2">
    <source>
        <dbReference type="Pfam" id="PF12660"/>
    </source>
</evidence>
<keyword evidence="4" id="KW-1185">Reference proteome</keyword>
<dbReference type="AlphaFoldDB" id="W6MQB5"/>
<name>W6MQB5_9ASCO</name>
<dbReference type="PANTHER" id="PTHR15496:SF2">
    <property type="entry name" value="GENERAL TRANSCRIPTION FACTOR 3C POLYPEPTIDE 4"/>
    <property type="match status" value="1"/>
</dbReference>
<feature type="domain" description="Transcription factor IIIC 90kDa subunit N-terminal" evidence="1">
    <location>
        <begin position="22"/>
        <end position="419"/>
    </location>
</feature>
<dbReference type="GO" id="GO:0004402">
    <property type="term" value="F:histone acetyltransferase activity"/>
    <property type="evidence" value="ECO:0007669"/>
    <property type="project" value="InterPro"/>
</dbReference>
<proteinExistence type="predicted"/>
<dbReference type="Pfam" id="PF12660">
    <property type="entry name" value="zf-TFIIIC"/>
    <property type="match status" value="1"/>
</dbReference>
<dbReference type="InterPro" id="IPR024761">
    <property type="entry name" value="TFIIIC_delta_N"/>
</dbReference>
<dbReference type="GeneID" id="34517491"/>
<organism evidence="3 4">
    <name type="scientific">Kuraishia capsulata CBS 1993</name>
    <dbReference type="NCBI Taxonomy" id="1382522"/>
    <lineage>
        <taxon>Eukaryota</taxon>
        <taxon>Fungi</taxon>
        <taxon>Dikarya</taxon>
        <taxon>Ascomycota</taxon>
        <taxon>Saccharomycotina</taxon>
        <taxon>Pichiomycetes</taxon>
        <taxon>Pichiales</taxon>
        <taxon>Pichiaceae</taxon>
        <taxon>Kuraishia</taxon>
    </lineage>
</organism>